<dbReference type="GO" id="GO:0046933">
    <property type="term" value="F:proton-transporting ATP synthase activity, rotational mechanism"/>
    <property type="evidence" value="ECO:0007669"/>
    <property type="project" value="UniProtKB-UniRule"/>
</dbReference>
<evidence type="ECO:0000256" key="2">
    <source>
        <dbReference type="ARBA" id="ARBA00004170"/>
    </source>
</evidence>
<dbReference type="Pfam" id="PF00231">
    <property type="entry name" value="ATP-synt"/>
    <property type="match status" value="1"/>
</dbReference>
<dbReference type="Gene3D" id="3.40.1380.10">
    <property type="match status" value="1"/>
</dbReference>
<evidence type="ECO:0000256" key="9">
    <source>
        <dbReference type="ARBA" id="ARBA00023310"/>
    </source>
</evidence>
<dbReference type="CDD" id="cd12151">
    <property type="entry name" value="F1-ATPase_gamma"/>
    <property type="match status" value="1"/>
</dbReference>
<dbReference type="HAMAP" id="MF_00815">
    <property type="entry name" value="ATP_synth_gamma_bact"/>
    <property type="match status" value="1"/>
</dbReference>
<dbReference type="GO" id="GO:0005524">
    <property type="term" value="F:ATP binding"/>
    <property type="evidence" value="ECO:0007669"/>
    <property type="project" value="UniProtKB-UniRule"/>
</dbReference>
<dbReference type="GO" id="GO:0045259">
    <property type="term" value="C:proton-transporting ATP synthase complex"/>
    <property type="evidence" value="ECO:0007669"/>
    <property type="project" value="UniProtKB-KW"/>
</dbReference>
<dbReference type="NCBIfam" id="TIGR01146">
    <property type="entry name" value="ATPsyn_F1gamma"/>
    <property type="match status" value="1"/>
</dbReference>
<dbReference type="AlphaFoldDB" id="A0A1F6FHD7"/>
<evidence type="ECO:0000256" key="1">
    <source>
        <dbReference type="ARBA" id="ARBA00003456"/>
    </source>
</evidence>
<dbReference type="Proteomes" id="UP000177325">
    <property type="component" value="Unassembled WGS sequence"/>
</dbReference>
<accession>A0A1F6FHD7</accession>
<dbReference type="EMBL" id="MFMM01000001">
    <property type="protein sequence ID" value="OGG85246.1"/>
    <property type="molecule type" value="Genomic_DNA"/>
</dbReference>
<keyword evidence="9 10" id="KW-0066">ATP synthesis</keyword>
<dbReference type="PANTHER" id="PTHR11693">
    <property type="entry name" value="ATP SYNTHASE GAMMA CHAIN"/>
    <property type="match status" value="1"/>
</dbReference>
<comment type="subcellular location">
    <subcellularLocation>
        <location evidence="10">Cell membrane</location>
        <topology evidence="10">Peripheral membrane protein</topology>
    </subcellularLocation>
    <subcellularLocation>
        <location evidence="2">Membrane</location>
        <topology evidence="2">Peripheral membrane protein</topology>
    </subcellularLocation>
</comment>
<evidence type="ECO:0000256" key="8">
    <source>
        <dbReference type="ARBA" id="ARBA00023196"/>
    </source>
</evidence>
<sequence>MALKQIKNKIISTKKTGKVTKAMESVSAVKMRKSQERAFLSRPYVHAALRILARVSQSEAFGSHPLTTKREEGKVLLVVVTSDKGLAGSVNSAVLKKVEQLKSAGEEFAMIAIGRKAVEFANREKITLLGEYTNLHDEVTLADVKEIASVAQTAFGEVGVYKKVEVVYQNFLSTFEQEATMRQVLPLDTAEVHFMMHGIRPRHGKFSQDTVAPDAMIDHTVEPSAEVVFDALIPQLIEIILFHAFLESKASEHSARMVAMKNATDKSKEVTKFLTLKYNKARQAAITAEVAEITGGMEAMKK</sequence>
<proteinExistence type="inferred from homology"/>
<keyword evidence="10" id="KW-1003">Cell membrane</keyword>
<comment type="caution">
    <text evidence="11">The sequence shown here is derived from an EMBL/GenBank/DDBJ whole genome shotgun (WGS) entry which is preliminary data.</text>
</comment>
<comment type="similarity">
    <text evidence="3 10">Belongs to the ATPase gamma chain family.</text>
</comment>
<organism evidence="11 12">
    <name type="scientific">Candidatus Kaiserbacteria bacterium RIFCSPLOWO2_12_FULL_45_26</name>
    <dbReference type="NCBI Taxonomy" id="1798525"/>
    <lineage>
        <taxon>Bacteria</taxon>
        <taxon>Candidatus Kaiseribacteriota</taxon>
    </lineage>
</organism>
<dbReference type="InterPro" id="IPR000131">
    <property type="entry name" value="ATP_synth_F1_gsu"/>
</dbReference>
<protein>
    <recommendedName>
        <fullName evidence="10">ATP synthase gamma chain</fullName>
    </recommendedName>
    <alternativeName>
        <fullName evidence="10">ATP synthase F1 sector gamma subunit</fullName>
    </alternativeName>
    <alternativeName>
        <fullName evidence="10">F-ATPase gamma subunit</fullName>
    </alternativeName>
</protein>
<evidence type="ECO:0000256" key="10">
    <source>
        <dbReference type="HAMAP-Rule" id="MF_00815"/>
    </source>
</evidence>
<dbReference type="InterPro" id="IPR035968">
    <property type="entry name" value="ATP_synth_F1_ATPase_gsu"/>
</dbReference>
<gene>
    <name evidence="10" type="primary">atpG</name>
    <name evidence="11" type="ORF">A3G90_04290</name>
</gene>
<dbReference type="GO" id="GO:0005886">
    <property type="term" value="C:plasma membrane"/>
    <property type="evidence" value="ECO:0007669"/>
    <property type="project" value="UniProtKB-SubCell"/>
</dbReference>
<keyword evidence="7 10" id="KW-0472">Membrane</keyword>
<keyword evidence="8 10" id="KW-0139">CF(1)</keyword>
<dbReference type="GO" id="GO:0042777">
    <property type="term" value="P:proton motive force-driven plasma membrane ATP synthesis"/>
    <property type="evidence" value="ECO:0007669"/>
    <property type="project" value="UniProtKB-UniRule"/>
</dbReference>
<keyword evidence="6 10" id="KW-0406">Ion transport</keyword>
<evidence type="ECO:0000256" key="5">
    <source>
        <dbReference type="ARBA" id="ARBA00022781"/>
    </source>
</evidence>
<evidence type="ECO:0000256" key="7">
    <source>
        <dbReference type="ARBA" id="ARBA00023136"/>
    </source>
</evidence>
<dbReference type="STRING" id="1798525.A3G90_04290"/>
<name>A0A1F6FHD7_9BACT</name>
<evidence type="ECO:0000256" key="6">
    <source>
        <dbReference type="ARBA" id="ARBA00023065"/>
    </source>
</evidence>
<evidence type="ECO:0000256" key="3">
    <source>
        <dbReference type="ARBA" id="ARBA00007681"/>
    </source>
</evidence>
<comment type="subunit">
    <text evidence="10">F-type ATPases have 2 components, CF(1) - the catalytic core - and CF(0) - the membrane proton channel. CF(1) has five subunits: alpha(3), beta(3), gamma(1), delta(1), epsilon(1). CF(0) has three main subunits: a, b and c.</text>
</comment>
<comment type="function">
    <text evidence="1 10">Produces ATP from ADP in the presence of a proton gradient across the membrane. The gamma chain is believed to be important in regulating ATPase activity and the flow of protons through the CF(0) complex.</text>
</comment>
<evidence type="ECO:0000313" key="11">
    <source>
        <dbReference type="EMBL" id="OGG85246.1"/>
    </source>
</evidence>
<keyword evidence="4 10" id="KW-0813">Transport</keyword>
<evidence type="ECO:0000313" key="12">
    <source>
        <dbReference type="Proteomes" id="UP000177325"/>
    </source>
</evidence>
<dbReference type="PRINTS" id="PR00126">
    <property type="entry name" value="ATPASEGAMMA"/>
</dbReference>
<reference evidence="11 12" key="1">
    <citation type="journal article" date="2016" name="Nat. Commun.">
        <title>Thousands of microbial genomes shed light on interconnected biogeochemical processes in an aquifer system.</title>
        <authorList>
            <person name="Anantharaman K."/>
            <person name="Brown C.T."/>
            <person name="Hug L.A."/>
            <person name="Sharon I."/>
            <person name="Castelle C.J."/>
            <person name="Probst A.J."/>
            <person name="Thomas B.C."/>
            <person name="Singh A."/>
            <person name="Wilkins M.J."/>
            <person name="Karaoz U."/>
            <person name="Brodie E.L."/>
            <person name="Williams K.H."/>
            <person name="Hubbard S.S."/>
            <person name="Banfield J.F."/>
        </authorList>
    </citation>
    <scope>NUCLEOTIDE SEQUENCE [LARGE SCALE GENOMIC DNA]</scope>
</reference>
<dbReference type="SUPFAM" id="SSF52943">
    <property type="entry name" value="ATP synthase (F1-ATPase), gamma subunit"/>
    <property type="match status" value="1"/>
</dbReference>
<keyword evidence="5 10" id="KW-0375">Hydrogen ion transport</keyword>
<evidence type="ECO:0000256" key="4">
    <source>
        <dbReference type="ARBA" id="ARBA00022448"/>
    </source>
</evidence>
<dbReference type="Gene3D" id="1.10.287.80">
    <property type="entry name" value="ATP synthase, gamma subunit, helix hairpin domain"/>
    <property type="match status" value="2"/>
</dbReference>
<dbReference type="PANTHER" id="PTHR11693:SF22">
    <property type="entry name" value="ATP SYNTHASE SUBUNIT GAMMA, MITOCHONDRIAL"/>
    <property type="match status" value="1"/>
</dbReference>